<dbReference type="RefSeq" id="WP_015931585.1">
    <property type="nucleotide sequence ID" value="NC_011894.1"/>
</dbReference>
<dbReference type="AlphaFoldDB" id="B8IJV4"/>
<dbReference type="Pfam" id="PF00107">
    <property type="entry name" value="ADH_zinc_N"/>
    <property type="match status" value="1"/>
</dbReference>
<dbReference type="SUPFAM" id="SSF51735">
    <property type="entry name" value="NAD(P)-binding Rossmann-fold domains"/>
    <property type="match status" value="1"/>
</dbReference>
<dbReference type="SMART" id="SM00829">
    <property type="entry name" value="PKS_ER"/>
    <property type="match status" value="1"/>
</dbReference>
<dbReference type="InterPro" id="IPR047618">
    <property type="entry name" value="QOR-like"/>
</dbReference>
<dbReference type="GO" id="GO:0008270">
    <property type="term" value="F:zinc ion binding"/>
    <property type="evidence" value="ECO:0007669"/>
    <property type="project" value="InterPro"/>
</dbReference>
<dbReference type="Pfam" id="PF08240">
    <property type="entry name" value="ADH_N"/>
    <property type="match status" value="1"/>
</dbReference>
<evidence type="ECO:0000256" key="2">
    <source>
        <dbReference type="ARBA" id="ARBA00023002"/>
    </source>
</evidence>
<dbReference type="InterPro" id="IPR011032">
    <property type="entry name" value="GroES-like_sf"/>
</dbReference>
<dbReference type="Gene3D" id="3.40.50.720">
    <property type="entry name" value="NAD(P)-binding Rossmann-like Domain"/>
    <property type="match status" value="1"/>
</dbReference>
<dbReference type="InterPro" id="IPR020843">
    <property type="entry name" value="ER"/>
</dbReference>
<dbReference type="GO" id="GO:0005829">
    <property type="term" value="C:cytosol"/>
    <property type="evidence" value="ECO:0007669"/>
    <property type="project" value="TreeGrafter"/>
</dbReference>
<proteinExistence type="predicted"/>
<keyword evidence="2" id="KW-0560">Oxidoreductase</keyword>
<dbReference type="FunFam" id="3.40.50.720:FF:000053">
    <property type="entry name" value="Quinone oxidoreductase 1"/>
    <property type="match status" value="1"/>
</dbReference>
<dbReference type="InterPro" id="IPR013154">
    <property type="entry name" value="ADH-like_N"/>
</dbReference>
<dbReference type="GO" id="GO:0035925">
    <property type="term" value="F:mRNA 3'-UTR AU-rich region binding"/>
    <property type="evidence" value="ECO:0007669"/>
    <property type="project" value="TreeGrafter"/>
</dbReference>
<dbReference type="CDD" id="cd05286">
    <property type="entry name" value="QOR2"/>
    <property type="match status" value="1"/>
</dbReference>
<feature type="domain" description="Enoyl reductase (ER)" evidence="3">
    <location>
        <begin position="11"/>
        <end position="322"/>
    </location>
</feature>
<dbReference type="Gene3D" id="3.90.180.10">
    <property type="entry name" value="Medium-chain alcohol dehydrogenases, catalytic domain"/>
    <property type="match status" value="1"/>
</dbReference>
<dbReference type="InterPro" id="IPR036291">
    <property type="entry name" value="NAD(P)-bd_dom_sf"/>
</dbReference>
<dbReference type="InterPro" id="IPR013149">
    <property type="entry name" value="ADH-like_C"/>
</dbReference>
<organism evidence="4 5">
    <name type="scientific">Methylobacterium nodulans (strain LMG 21967 / CNCM I-2342 / ORS 2060)</name>
    <dbReference type="NCBI Taxonomy" id="460265"/>
    <lineage>
        <taxon>Bacteria</taxon>
        <taxon>Pseudomonadati</taxon>
        <taxon>Pseudomonadota</taxon>
        <taxon>Alphaproteobacteria</taxon>
        <taxon>Hyphomicrobiales</taxon>
        <taxon>Methylobacteriaceae</taxon>
        <taxon>Methylobacterium</taxon>
    </lineage>
</organism>
<keyword evidence="1" id="KW-0521">NADP</keyword>
<dbReference type="InterPro" id="IPR002364">
    <property type="entry name" value="Quin_OxRdtase/zeta-crystal_CS"/>
</dbReference>
<dbReference type="GO" id="GO:0070402">
    <property type="term" value="F:NADPH binding"/>
    <property type="evidence" value="ECO:0007669"/>
    <property type="project" value="TreeGrafter"/>
</dbReference>
<dbReference type="EMBL" id="CP001349">
    <property type="protein sequence ID" value="ACL59967.1"/>
    <property type="molecule type" value="Genomic_DNA"/>
</dbReference>
<dbReference type="eggNOG" id="COG0604">
    <property type="taxonomic scope" value="Bacteria"/>
</dbReference>
<evidence type="ECO:0000313" key="5">
    <source>
        <dbReference type="Proteomes" id="UP000008207"/>
    </source>
</evidence>
<reference evidence="4 5" key="1">
    <citation type="submission" date="2009-01" db="EMBL/GenBank/DDBJ databases">
        <title>Complete sequence of chromosome of Methylobacterium nodulans ORS 2060.</title>
        <authorList>
            <consortium name="US DOE Joint Genome Institute"/>
            <person name="Lucas S."/>
            <person name="Copeland A."/>
            <person name="Lapidus A."/>
            <person name="Glavina del Rio T."/>
            <person name="Dalin E."/>
            <person name="Tice H."/>
            <person name="Bruce D."/>
            <person name="Goodwin L."/>
            <person name="Pitluck S."/>
            <person name="Sims D."/>
            <person name="Brettin T."/>
            <person name="Detter J.C."/>
            <person name="Han C."/>
            <person name="Larimer F."/>
            <person name="Land M."/>
            <person name="Hauser L."/>
            <person name="Kyrpides N."/>
            <person name="Ivanova N."/>
            <person name="Marx C.J."/>
            <person name="Richardson P."/>
        </authorList>
    </citation>
    <scope>NUCLEOTIDE SEQUENCE [LARGE SCALE GENOMIC DNA]</scope>
    <source>
        <strain evidence="5">LMG 21967 / CNCM I-2342 / ORS 2060</strain>
    </source>
</reference>
<dbReference type="GO" id="GO:0003960">
    <property type="term" value="F:quinone reductase (NADPH) activity"/>
    <property type="evidence" value="ECO:0007669"/>
    <property type="project" value="InterPro"/>
</dbReference>
<dbReference type="PANTHER" id="PTHR48106">
    <property type="entry name" value="QUINONE OXIDOREDUCTASE PIG3-RELATED"/>
    <property type="match status" value="1"/>
</dbReference>
<name>B8IJV4_METNO</name>
<evidence type="ECO:0000313" key="4">
    <source>
        <dbReference type="EMBL" id="ACL59967.1"/>
    </source>
</evidence>
<evidence type="ECO:0000259" key="3">
    <source>
        <dbReference type="SMART" id="SM00829"/>
    </source>
</evidence>
<gene>
    <name evidence="4" type="ordered locus">Mnod_5121</name>
</gene>
<dbReference type="SUPFAM" id="SSF50129">
    <property type="entry name" value="GroES-like"/>
    <property type="match status" value="1"/>
</dbReference>
<dbReference type="PROSITE" id="PS01162">
    <property type="entry name" value="QOR_ZETA_CRYSTAL"/>
    <property type="match status" value="1"/>
</dbReference>
<protein>
    <submittedName>
        <fullName evidence="4">Alcohol dehydrogenase zinc-binding domain protein</fullName>
    </submittedName>
</protein>
<sequence length="324" mass="34350">MPKAIRVHEYGGPEVMRYEEVEVGAPGPGRIRVRQTAIGVNFIDIYFRSGLYKAPQLPFTPGNEGAGEIVAVGEGVTGLSVGDRVAYGSASGTYAQEVVIEARMAVRIPDGIDDETAAAMMLKGLTAQYLLRRTYRVQPGDTILFHAAAGGVGLIATQWAKHLGATVIGTVGSQEKADLGRQHGCDHVILYRDEDFAARVKEITGGKGCAVVYDGVGKATYPASLDCLRPFGMFVSFGNASGVIEDFNLGLLGQKGSLYATRPTLFTHVAERASLEAMAEDLFGVVKSGAVKIPVHSRAKLADAAEVHRNLAGRQTTGATVMLP</sequence>
<dbReference type="KEGG" id="mno:Mnod_5121"/>
<dbReference type="PANTHER" id="PTHR48106:SF13">
    <property type="entry name" value="QUINONE OXIDOREDUCTASE-RELATED"/>
    <property type="match status" value="1"/>
</dbReference>
<keyword evidence="5" id="KW-1185">Reference proteome</keyword>
<dbReference type="NCBIfam" id="NF008024">
    <property type="entry name" value="PRK10754.1"/>
    <property type="match status" value="1"/>
</dbReference>
<evidence type="ECO:0000256" key="1">
    <source>
        <dbReference type="ARBA" id="ARBA00022857"/>
    </source>
</evidence>
<accession>B8IJV4</accession>
<dbReference type="STRING" id="460265.Mnod_5121"/>
<dbReference type="OrthoDB" id="9805883at2"/>
<dbReference type="Proteomes" id="UP000008207">
    <property type="component" value="Chromosome"/>
</dbReference>
<dbReference type="HOGENOM" id="CLU_026673_3_1_5"/>